<dbReference type="PANTHER" id="PTHR47957:SF3">
    <property type="entry name" value="ATP-DEPENDENT HELICASE HRQ1"/>
    <property type="match status" value="1"/>
</dbReference>
<dbReference type="SMART" id="SM00490">
    <property type="entry name" value="HELICc"/>
    <property type="match status" value="1"/>
</dbReference>
<name>A0ABW2I118_9ACTN</name>
<keyword evidence="1" id="KW-0547">Nucleotide-binding</keyword>
<dbReference type="Gene3D" id="3.40.50.300">
    <property type="entry name" value="P-loop containing nucleotide triphosphate hydrolases"/>
    <property type="match status" value="2"/>
</dbReference>
<evidence type="ECO:0000256" key="2">
    <source>
        <dbReference type="ARBA" id="ARBA00022840"/>
    </source>
</evidence>
<keyword evidence="5" id="KW-1185">Reference proteome</keyword>
<dbReference type="InterPro" id="IPR027417">
    <property type="entry name" value="P-loop_NTPase"/>
</dbReference>
<keyword evidence="4" id="KW-0347">Helicase</keyword>
<reference evidence="5" key="1">
    <citation type="journal article" date="2019" name="Int. J. Syst. Evol. Microbiol.">
        <title>The Global Catalogue of Microorganisms (GCM) 10K type strain sequencing project: providing services to taxonomists for standard genome sequencing and annotation.</title>
        <authorList>
            <consortium name="The Broad Institute Genomics Platform"/>
            <consortium name="The Broad Institute Genome Sequencing Center for Infectious Disease"/>
            <person name="Wu L."/>
            <person name="Ma J."/>
        </authorList>
    </citation>
    <scope>NUCLEOTIDE SEQUENCE [LARGE SCALE GENOMIC DNA]</scope>
    <source>
        <strain evidence="5">XZYJT-10</strain>
    </source>
</reference>
<dbReference type="InterPro" id="IPR001650">
    <property type="entry name" value="Helicase_C-like"/>
</dbReference>
<dbReference type="Pfam" id="PF00270">
    <property type="entry name" value="DEAD"/>
    <property type="match status" value="1"/>
</dbReference>
<dbReference type="InterPro" id="IPR014001">
    <property type="entry name" value="Helicase_ATP-bd"/>
</dbReference>
<proteinExistence type="predicted"/>
<dbReference type="Proteomes" id="UP001596548">
    <property type="component" value="Unassembled WGS sequence"/>
</dbReference>
<protein>
    <submittedName>
        <fullName evidence="4">DEAD/DEAH box helicase</fullName>
    </submittedName>
</protein>
<evidence type="ECO:0000256" key="1">
    <source>
        <dbReference type="ARBA" id="ARBA00022741"/>
    </source>
</evidence>
<dbReference type="SUPFAM" id="SSF52540">
    <property type="entry name" value="P-loop containing nucleoside triphosphate hydrolases"/>
    <property type="match status" value="2"/>
</dbReference>
<dbReference type="InterPro" id="IPR011545">
    <property type="entry name" value="DEAD/DEAH_box_helicase_dom"/>
</dbReference>
<keyword evidence="4" id="KW-0378">Hydrolase</keyword>
<comment type="caution">
    <text evidence="4">The sequence shown here is derived from an EMBL/GenBank/DDBJ whole genome shotgun (WGS) entry which is preliminary data.</text>
</comment>
<dbReference type="EMBL" id="JBHTBJ010000030">
    <property type="protein sequence ID" value="MFC7278246.1"/>
    <property type="molecule type" value="Genomic_DNA"/>
</dbReference>
<organism evidence="4 5">
    <name type="scientific">Paractinoplanes rhizophilus</name>
    <dbReference type="NCBI Taxonomy" id="1416877"/>
    <lineage>
        <taxon>Bacteria</taxon>
        <taxon>Bacillati</taxon>
        <taxon>Actinomycetota</taxon>
        <taxon>Actinomycetes</taxon>
        <taxon>Micromonosporales</taxon>
        <taxon>Micromonosporaceae</taxon>
        <taxon>Paractinoplanes</taxon>
    </lineage>
</organism>
<keyword evidence="2" id="KW-0067">ATP-binding</keyword>
<dbReference type="PANTHER" id="PTHR47957">
    <property type="entry name" value="ATP-DEPENDENT HELICASE HRQ1"/>
    <property type="match status" value="1"/>
</dbReference>
<gene>
    <name evidence="4" type="ORF">ACFQS1_30045</name>
</gene>
<sequence length="1811" mass="199974">MSSDEAVLASTSSFPAPGRVYAELQDAYLRYFDTAFWLRDEPLRRERKALLQEPGLIYTDVLLEPVVPYDADFPLRAAAEQAGLDPATVDIVGRALFGDFVAPGEDIRLRRHQAEALISSLGTGQRTCNVVVTSGTGSGKTESFLLPVLARLVQEALDWSPQPAPDRWWETAPGSMQWRPLRGPETRPAALRTVVLYPTNALVEDQIARLRRALRRIAATGAVPPLWFGRYTGATPGSGRLPGSKDKRRVQDAAAECTAAASEFQALADAYHGEDPQAAEQMLAQFPDPRTGEMMVRWDMVESPPDLMVTNYSMLNAMLMRDTEAAMFRQTADWLAASPDNIFTIVVDEMHLYRGTQGSEVAMVVRNLLARLGLSVDSPQLRCLATSASLTDDDKSAKYLEEFFGVDRSTFRITAGTPRPVPPREPLSRQEFDEIAVGLPADPAARATALTAVAGKYQLSEAVAAACRDPEQNRLRATRLSVLDERLFDRPSRDSQALETVLAAIAEAGSGPSTIPLRAHMFVRPASGLWACANRACTQVGAEYAYDGRSIGRLFSRPATTCACGGRVMEVLYCFECGDVSLGGYVIDRDAQSSGPVLALGSNPVEIPSTHSRPVNMRQLSQYVWYWPGGTFTSVQTWTHKKLDSGTATFRFDQVELDPYSGVLQASLSQPTGLTLGVSAVSPGSPNRTPALPEWCPRCEARYRNMDPQKFWRGIVRSPIRGHRSGDQQAIQLYLSQLFRSMGSAAADSRTILFNDSRDDAASAAAGVARNHHRDVVRQLIRHELEQRQPDGVDALIKLAKGQPPLPEEFAALQALQTSHPDVAQAAMRTAVGAGTADDAAMIDAYRRSSQDSKIAWAVAAQRLQTDMLERGIHPAGPARSMQQWQGVPWYKVFEPPRLGLWTPLEPALRIAGYQHYREVLATAMAGAVFDRARRDLESTGLVMVEPRQPNLDGIGLDPDLALQILRSVIRILGIEGRYAGGEWFKPASDMPVSVRKYLKAVDSTGRGPSFQALEAWVTREIRDRVAPDWGLRVNSAEAPFVLVKGGTDVWVCRKCNYRHLHPSAGVCAARGCHCPDLERRTADPDEQDYYAWLAELPPRRMVVAELTGQTKPLTLQRRRQRWFKEALLKPPAENPLTTPIDVLSVTTTMEVGVDIGSLRSTVMANVPPQRFNYQQRVGRAGRQGQPYSYALTVARSRIHDDYYFNATERMTGDIPPQPFLDLRRTRIARRVVAAELLRRAFAVCNPPPAWTNASIHGTFGHRDEWAAEYRSQVQAWLSHVPDVPDVIAALTIRSGIPETELAELESWARRRLVADIDRAIATPYYQQGELSELLANAGVLPMFGFPTRVRQLYKNSPRDRQQLKDAEVSDRPLDLAIAKFVPGAEVVRDGEIHTAVGFAAYEIKGNAAIAVDPLGSPIDIYKCTGCGRTSLDPLDGICEVCGEPIRAFTMYQPLGFRTDYHPKDFQADGETVAIMGFPELGVASKQSSSGTVEALAVDVYDTADIVRINDNLGRLFPMAEGPNRSVIVTDTSLYANDVQVPQTTRQLGDAAIGEVRKTDALVVTPIGLDLPGGVVLTDRDVQPAGLPALWSFAEVLRRGFQAELDVDPSELTVGLNPVSVNGEQTHRVFAADTLENGAGYASLLGEPVFFRSVLERIGDELRNRWEATRHAEECTTSCPDCLRSFDNRRIHGALDWRLALDMVELGLRRPVNWNRWLDRADILVKGFVSSFGQYNIAAYQMAGLSVLACRTTRKAVTLHHPLWRRERQWYRPQQQQASDEVESQLGFSVLAGDLFELDRSPMAVARRLLS</sequence>
<dbReference type="RefSeq" id="WP_378974894.1">
    <property type="nucleotide sequence ID" value="NZ_JBHTBJ010000030.1"/>
</dbReference>
<dbReference type="Pfam" id="PF00271">
    <property type="entry name" value="Helicase_C"/>
    <property type="match status" value="1"/>
</dbReference>
<dbReference type="PROSITE" id="PS51192">
    <property type="entry name" value="HELICASE_ATP_BIND_1"/>
    <property type="match status" value="1"/>
</dbReference>
<evidence type="ECO:0000313" key="4">
    <source>
        <dbReference type="EMBL" id="MFC7278246.1"/>
    </source>
</evidence>
<dbReference type="SMART" id="SM00487">
    <property type="entry name" value="DEXDc"/>
    <property type="match status" value="1"/>
</dbReference>
<accession>A0ABW2I118</accession>
<evidence type="ECO:0000313" key="5">
    <source>
        <dbReference type="Proteomes" id="UP001596548"/>
    </source>
</evidence>
<dbReference type="GO" id="GO:0004386">
    <property type="term" value="F:helicase activity"/>
    <property type="evidence" value="ECO:0007669"/>
    <property type="project" value="UniProtKB-KW"/>
</dbReference>
<feature type="domain" description="Helicase ATP-binding" evidence="3">
    <location>
        <begin position="121"/>
        <end position="408"/>
    </location>
</feature>
<evidence type="ECO:0000259" key="3">
    <source>
        <dbReference type="PROSITE" id="PS51192"/>
    </source>
</evidence>